<keyword evidence="1" id="KW-0812">Transmembrane</keyword>
<evidence type="ECO:0000256" key="1">
    <source>
        <dbReference type="SAM" id="Phobius"/>
    </source>
</evidence>
<evidence type="ECO:0000313" key="3">
    <source>
        <dbReference type="EMBL" id="CAL1532400.1"/>
    </source>
</evidence>
<comment type="caution">
    <text evidence="3">The sequence shown here is derived from an EMBL/GenBank/DDBJ whole genome shotgun (WGS) entry which is preliminary data.</text>
</comment>
<keyword evidence="1" id="KW-0472">Membrane</keyword>
<gene>
    <name evidence="3" type="ORF">GSLYS_00006479001</name>
</gene>
<accession>A0AAV2HEQ5</accession>
<feature type="transmembrane region" description="Helical" evidence="1">
    <location>
        <begin position="266"/>
        <end position="289"/>
    </location>
</feature>
<keyword evidence="1" id="KW-1133">Transmembrane helix</keyword>
<organism evidence="3 4">
    <name type="scientific">Lymnaea stagnalis</name>
    <name type="common">Great pond snail</name>
    <name type="synonym">Helix stagnalis</name>
    <dbReference type="NCBI Taxonomy" id="6523"/>
    <lineage>
        <taxon>Eukaryota</taxon>
        <taxon>Metazoa</taxon>
        <taxon>Spiralia</taxon>
        <taxon>Lophotrochozoa</taxon>
        <taxon>Mollusca</taxon>
        <taxon>Gastropoda</taxon>
        <taxon>Heterobranchia</taxon>
        <taxon>Euthyneura</taxon>
        <taxon>Panpulmonata</taxon>
        <taxon>Hygrophila</taxon>
        <taxon>Lymnaeoidea</taxon>
        <taxon>Lymnaeidae</taxon>
        <taxon>Lymnaea</taxon>
    </lineage>
</organism>
<dbReference type="Proteomes" id="UP001497497">
    <property type="component" value="Unassembled WGS sequence"/>
</dbReference>
<keyword evidence="2" id="KW-0732">Signal</keyword>
<dbReference type="AlphaFoldDB" id="A0AAV2HEQ5"/>
<name>A0AAV2HEQ5_LYMST</name>
<proteinExistence type="predicted"/>
<evidence type="ECO:0000313" key="4">
    <source>
        <dbReference type="Proteomes" id="UP001497497"/>
    </source>
</evidence>
<keyword evidence="4" id="KW-1185">Reference proteome</keyword>
<sequence>MPCLQSVLLMLLAYYEFMHAQTMQISHYRQHSETKCTEGLLSGDIIIFKAEVDYREDPKMKYVFIYIKKKMDILPDASVYNLQDDFTMNRTCCQRMNTNRVIITIKMNVTKTYSDAKIYGRLITTKAKEIVSEFQHFPKIYDYSDIDSVLNVNGKNISPKDDTCVISLDVPDVIIFFACQSQISPCLIEISSTDSTKLIQRNYSAAYITSKKKSKDIDVTIRYGACRLDKTPFVIRCTLKTEKRACTELNQLKDSKSNSDDPISCFYCPIIFCNIAIIIVSASVTAILVKRCFRYKRNHKDQNNELQVSKRNHDHPSIELNPLFQVDKEEQQKATTKFLRDFKCDKNPGHESFYTVHDFELSHIEKDYRLEILYQLIKCISKLTVSILVSFKSQARYNVKQRTDDMSPDYYIAEKKGFKLKTGMIISVEKNCENKQSQCPCQSCKTSGNPSSSWGKVFVLTSSTVVFDNNEAEKSSFNLFYNSHNSEAYTLYGSCVSENNVDEGWCIVECPTCDLHLFERLDHFIISCSDKMNKINTKLNREEKGDFVCIVSHPHDFPKQITIGKFEKRKISKMIDTTEQTIYQYSTPTCHGSAGAFVYILGVSDLSAKHFHVHLGVNDSGKGYCSIGKEEKTI</sequence>
<dbReference type="EMBL" id="CAXITT010000115">
    <property type="protein sequence ID" value="CAL1532400.1"/>
    <property type="molecule type" value="Genomic_DNA"/>
</dbReference>
<feature type="chain" id="PRO_5043796988" evidence="2">
    <location>
        <begin position="21"/>
        <end position="634"/>
    </location>
</feature>
<evidence type="ECO:0000256" key="2">
    <source>
        <dbReference type="SAM" id="SignalP"/>
    </source>
</evidence>
<feature type="signal peptide" evidence="2">
    <location>
        <begin position="1"/>
        <end position="20"/>
    </location>
</feature>
<reference evidence="3 4" key="1">
    <citation type="submission" date="2024-04" db="EMBL/GenBank/DDBJ databases">
        <authorList>
            <consortium name="Genoscope - CEA"/>
            <person name="William W."/>
        </authorList>
    </citation>
    <scope>NUCLEOTIDE SEQUENCE [LARGE SCALE GENOMIC DNA]</scope>
</reference>
<protein>
    <submittedName>
        <fullName evidence="3">Uncharacterized protein</fullName>
    </submittedName>
</protein>